<name>A0A7S2RQH5_9STRA</name>
<feature type="region of interest" description="Disordered" evidence="1">
    <location>
        <begin position="169"/>
        <end position="228"/>
    </location>
</feature>
<feature type="region of interest" description="Disordered" evidence="1">
    <location>
        <begin position="112"/>
        <end position="145"/>
    </location>
</feature>
<dbReference type="AlphaFoldDB" id="A0A7S2RQH5"/>
<evidence type="ECO:0000256" key="1">
    <source>
        <dbReference type="SAM" id="MobiDB-lite"/>
    </source>
</evidence>
<feature type="compositionally biased region" description="Acidic residues" evidence="1">
    <location>
        <begin position="311"/>
        <end position="321"/>
    </location>
</feature>
<reference evidence="2" key="1">
    <citation type="submission" date="2021-01" db="EMBL/GenBank/DDBJ databases">
        <authorList>
            <person name="Corre E."/>
            <person name="Pelletier E."/>
            <person name="Niang G."/>
            <person name="Scheremetjew M."/>
            <person name="Finn R."/>
            <person name="Kale V."/>
            <person name="Holt S."/>
            <person name="Cochrane G."/>
            <person name="Meng A."/>
            <person name="Brown T."/>
            <person name="Cohen L."/>
        </authorList>
    </citation>
    <scope>NUCLEOTIDE SEQUENCE</scope>
    <source>
        <strain evidence="2">CCMP1243</strain>
    </source>
</reference>
<protein>
    <submittedName>
        <fullName evidence="2">Uncharacterized protein</fullName>
    </submittedName>
</protein>
<feature type="region of interest" description="Disordered" evidence="1">
    <location>
        <begin position="34"/>
        <end position="74"/>
    </location>
</feature>
<feature type="compositionally biased region" description="Low complexity" evidence="1">
    <location>
        <begin position="283"/>
        <end position="297"/>
    </location>
</feature>
<proteinExistence type="predicted"/>
<evidence type="ECO:0000313" key="2">
    <source>
        <dbReference type="EMBL" id="CAD9677795.1"/>
    </source>
</evidence>
<dbReference type="EMBL" id="HBHJ01010629">
    <property type="protein sequence ID" value="CAD9677795.1"/>
    <property type="molecule type" value="Transcribed_RNA"/>
</dbReference>
<organism evidence="2">
    <name type="scientific">Rhizochromulina marina</name>
    <dbReference type="NCBI Taxonomy" id="1034831"/>
    <lineage>
        <taxon>Eukaryota</taxon>
        <taxon>Sar</taxon>
        <taxon>Stramenopiles</taxon>
        <taxon>Ochrophyta</taxon>
        <taxon>Dictyochophyceae</taxon>
        <taxon>Rhizochromulinales</taxon>
        <taxon>Rhizochromulina</taxon>
    </lineage>
</organism>
<feature type="compositionally biased region" description="Low complexity" evidence="1">
    <location>
        <begin position="216"/>
        <end position="228"/>
    </location>
</feature>
<feature type="region of interest" description="Disordered" evidence="1">
    <location>
        <begin position="249"/>
        <end position="321"/>
    </location>
</feature>
<sequence length="321" mass="33283">MASQQSRPIDIQVRRDIRNPRSLGVAVHHGYAHDATTFGDPPPSPVIGSMPAPSFLKGEMPHLSLPPTRANSEAPGRDVMQHHTSNGASLPADFRMLRLSFRKGAENYPAANIAEGKENSLDTLRGRPPRPRRPTLERVPSSSLLGYSEQADAALAEGERSGLSSALVGEAEGHGTVPEHEQFQEPQEGGAGGEEEEEDGPSHRGNFFDEESPVESSPALSAAASFSSGAGCGSITALSVLNSALPGSLTARAPIDSGSSNKGTRHVAEDAGRLDPTVGPRPAAQASSGLSAVLGSGTETPAAEGHGSPDPGDEPFEMEGI</sequence>
<gene>
    <name evidence="2" type="ORF">RMAR1173_LOCUS6931</name>
</gene>
<accession>A0A7S2RQH5</accession>
<feature type="compositionally biased region" description="Basic and acidic residues" evidence="1">
    <location>
        <begin position="171"/>
        <end position="183"/>
    </location>
</feature>